<evidence type="ECO:0000313" key="1">
    <source>
        <dbReference type="EMBL" id="RPB14724.1"/>
    </source>
</evidence>
<proteinExistence type="predicted"/>
<name>A0A3N4KVY9_9PEZI</name>
<reference evidence="1 2" key="1">
    <citation type="journal article" date="2018" name="Nat. Ecol. Evol.">
        <title>Pezizomycetes genomes reveal the molecular basis of ectomycorrhizal truffle lifestyle.</title>
        <authorList>
            <person name="Murat C."/>
            <person name="Payen T."/>
            <person name="Noel B."/>
            <person name="Kuo A."/>
            <person name="Morin E."/>
            <person name="Chen J."/>
            <person name="Kohler A."/>
            <person name="Krizsan K."/>
            <person name="Balestrini R."/>
            <person name="Da Silva C."/>
            <person name="Montanini B."/>
            <person name="Hainaut M."/>
            <person name="Levati E."/>
            <person name="Barry K.W."/>
            <person name="Belfiori B."/>
            <person name="Cichocki N."/>
            <person name="Clum A."/>
            <person name="Dockter R.B."/>
            <person name="Fauchery L."/>
            <person name="Guy J."/>
            <person name="Iotti M."/>
            <person name="Le Tacon F."/>
            <person name="Lindquist E.A."/>
            <person name="Lipzen A."/>
            <person name="Malagnac F."/>
            <person name="Mello A."/>
            <person name="Molinier V."/>
            <person name="Miyauchi S."/>
            <person name="Poulain J."/>
            <person name="Riccioni C."/>
            <person name="Rubini A."/>
            <person name="Sitrit Y."/>
            <person name="Splivallo R."/>
            <person name="Traeger S."/>
            <person name="Wang M."/>
            <person name="Zifcakova L."/>
            <person name="Wipf D."/>
            <person name="Zambonelli A."/>
            <person name="Paolocci F."/>
            <person name="Nowrousian M."/>
            <person name="Ottonello S."/>
            <person name="Baldrian P."/>
            <person name="Spatafora J.W."/>
            <person name="Henrissat B."/>
            <person name="Nagy L.G."/>
            <person name="Aury J.M."/>
            <person name="Wincker P."/>
            <person name="Grigoriev I.V."/>
            <person name="Bonfante P."/>
            <person name="Martin F.M."/>
        </authorList>
    </citation>
    <scope>NUCLEOTIDE SEQUENCE [LARGE SCALE GENOMIC DNA]</scope>
    <source>
        <strain evidence="1 2">CCBAS932</strain>
    </source>
</reference>
<gene>
    <name evidence="1" type="ORF">P167DRAFT_41237</name>
</gene>
<protein>
    <submittedName>
        <fullName evidence="1">Uncharacterized protein</fullName>
    </submittedName>
</protein>
<organism evidence="1 2">
    <name type="scientific">Morchella conica CCBAS932</name>
    <dbReference type="NCBI Taxonomy" id="1392247"/>
    <lineage>
        <taxon>Eukaryota</taxon>
        <taxon>Fungi</taxon>
        <taxon>Dikarya</taxon>
        <taxon>Ascomycota</taxon>
        <taxon>Pezizomycotina</taxon>
        <taxon>Pezizomycetes</taxon>
        <taxon>Pezizales</taxon>
        <taxon>Morchellaceae</taxon>
        <taxon>Morchella</taxon>
    </lineage>
</organism>
<keyword evidence="2" id="KW-1185">Reference proteome</keyword>
<dbReference type="Proteomes" id="UP000277580">
    <property type="component" value="Unassembled WGS sequence"/>
</dbReference>
<accession>A0A3N4KVY9</accession>
<evidence type="ECO:0000313" key="2">
    <source>
        <dbReference type="Proteomes" id="UP000277580"/>
    </source>
</evidence>
<dbReference type="AlphaFoldDB" id="A0A3N4KVY9"/>
<sequence length="153" mass="17303">MNCLTSLNVTLTHNPPTRSLYQARSLLPSPPSLSFTSARRLHSILTPFEHFFVGRTFCPASRQGLIEPSFGVLYMRQCLHSYQPTPVGRSAALQPIPRSKTSFTLHTYIHPYRHNPLYGVITSDQRIFSSFLTVVYSTSRQFIVAIGRRGFSV</sequence>
<dbReference type="EMBL" id="ML119116">
    <property type="protein sequence ID" value="RPB14724.1"/>
    <property type="molecule type" value="Genomic_DNA"/>
</dbReference>
<dbReference type="InParanoid" id="A0A3N4KVY9"/>